<feature type="transmembrane region" description="Helical" evidence="3">
    <location>
        <begin position="391"/>
        <end position="411"/>
    </location>
</feature>
<dbReference type="InterPro" id="IPR005467">
    <property type="entry name" value="His_kinase_dom"/>
</dbReference>
<keyword evidence="1" id="KW-0802">TPR repeat</keyword>
<dbReference type="Gene3D" id="1.20.5.1930">
    <property type="match status" value="1"/>
</dbReference>
<evidence type="ECO:0000256" key="3">
    <source>
        <dbReference type="SAM" id="Phobius"/>
    </source>
</evidence>
<evidence type="ECO:0000256" key="4">
    <source>
        <dbReference type="SAM" id="SignalP"/>
    </source>
</evidence>
<dbReference type="PANTHER" id="PTHR10098">
    <property type="entry name" value="RAPSYN-RELATED"/>
    <property type="match status" value="1"/>
</dbReference>
<keyword evidence="7" id="KW-1185">Reference proteome</keyword>
<dbReference type="InterPro" id="IPR019734">
    <property type="entry name" value="TPR_rpt"/>
</dbReference>
<gene>
    <name evidence="6" type="ORF">ACFS6H_10855</name>
</gene>
<dbReference type="SMART" id="SM00028">
    <property type="entry name" value="TPR"/>
    <property type="match status" value="5"/>
</dbReference>
<dbReference type="CDD" id="cd16917">
    <property type="entry name" value="HATPase_UhpB-NarQ-NarX-like"/>
    <property type="match status" value="1"/>
</dbReference>
<dbReference type="Pfam" id="PF13424">
    <property type="entry name" value="TPR_12"/>
    <property type="match status" value="1"/>
</dbReference>
<dbReference type="SMART" id="SM00387">
    <property type="entry name" value="HATPase_c"/>
    <property type="match status" value="1"/>
</dbReference>
<evidence type="ECO:0000313" key="6">
    <source>
        <dbReference type="EMBL" id="MFD2920211.1"/>
    </source>
</evidence>
<feature type="signal peptide" evidence="4">
    <location>
        <begin position="1"/>
        <end position="20"/>
    </location>
</feature>
<dbReference type="InterPro" id="IPR036890">
    <property type="entry name" value="HATPase_C_sf"/>
</dbReference>
<dbReference type="Gene3D" id="3.30.565.10">
    <property type="entry name" value="Histidine kinase-like ATPase, C-terminal domain"/>
    <property type="match status" value="1"/>
</dbReference>
<dbReference type="Pfam" id="PF02518">
    <property type="entry name" value="HATPase_c"/>
    <property type="match status" value="1"/>
</dbReference>
<evidence type="ECO:0000256" key="2">
    <source>
        <dbReference type="SAM" id="Coils"/>
    </source>
</evidence>
<evidence type="ECO:0000259" key="5">
    <source>
        <dbReference type="PROSITE" id="PS50109"/>
    </source>
</evidence>
<comment type="caution">
    <text evidence="6">The sequence shown here is derived from an EMBL/GenBank/DDBJ whole genome shotgun (WGS) entry which is preliminary data.</text>
</comment>
<keyword evidence="4" id="KW-0732">Signal</keyword>
<keyword evidence="2" id="KW-0175">Coiled coil</keyword>
<feature type="chain" id="PRO_5046794537" evidence="4">
    <location>
        <begin position="21"/>
        <end position="646"/>
    </location>
</feature>
<dbReference type="Pfam" id="PF07730">
    <property type="entry name" value="HisKA_3"/>
    <property type="match status" value="1"/>
</dbReference>
<keyword evidence="3" id="KW-0472">Membrane</keyword>
<dbReference type="PROSITE" id="PS50005">
    <property type="entry name" value="TPR"/>
    <property type="match status" value="1"/>
</dbReference>
<dbReference type="Gene3D" id="1.25.40.10">
    <property type="entry name" value="Tetratricopeptide repeat domain"/>
    <property type="match status" value="1"/>
</dbReference>
<dbReference type="SUPFAM" id="SSF55874">
    <property type="entry name" value="ATPase domain of HSP90 chaperone/DNA topoisomerase II/histidine kinase"/>
    <property type="match status" value="1"/>
</dbReference>
<dbReference type="InterPro" id="IPR011712">
    <property type="entry name" value="Sig_transdc_His_kin_sub3_dim/P"/>
</dbReference>
<organism evidence="6 7">
    <name type="scientific">Terrimonas rubra</name>
    <dbReference type="NCBI Taxonomy" id="1035890"/>
    <lineage>
        <taxon>Bacteria</taxon>
        <taxon>Pseudomonadati</taxon>
        <taxon>Bacteroidota</taxon>
        <taxon>Chitinophagia</taxon>
        <taxon>Chitinophagales</taxon>
        <taxon>Chitinophagaceae</taxon>
        <taxon>Terrimonas</taxon>
    </lineage>
</organism>
<feature type="domain" description="Histidine kinase" evidence="5">
    <location>
        <begin position="557"/>
        <end position="646"/>
    </location>
</feature>
<protein>
    <submittedName>
        <fullName evidence="6">Tetratricopeptide repeat protein</fullName>
    </submittedName>
</protein>
<feature type="repeat" description="TPR" evidence="1">
    <location>
        <begin position="201"/>
        <end position="234"/>
    </location>
</feature>
<name>A0ABW6A7H9_9BACT</name>
<dbReference type="InterPro" id="IPR011990">
    <property type="entry name" value="TPR-like_helical_dom_sf"/>
</dbReference>
<feature type="coiled-coil region" evidence="2">
    <location>
        <begin position="356"/>
        <end position="387"/>
    </location>
</feature>
<dbReference type="SUPFAM" id="SSF48452">
    <property type="entry name" value="TPR-like"/>
    <property type="match status" value="2"/>
</dbReference>
<sequence>MNKWLVCIVLLLCCTTKATAQQNIDSLLSALKTAKEDSNKVLLLLSIGEQYERFTPETSKQYYQQSLQLSQKIGYKPGEIKYASYYTAVLNMQGKFDSSLILNKKALDLAKQLKDELMIAKTTLNTANSFHMISKHDSALYHYMQALPILDKLGNKRMLGIAYSNIQNIYTDLTQYQKAIEYGRKGLEIFNREVNDPLNESYCLSNLGIVYNYLKKYDTAEIYFNRALQISQSIGDKYTESAVLLNLADIHYRHGRLEASKKNYDKAYVIAKEMDLTETQTIALKGMAMYSLENKNYRSARQFADSALLIAVKNDNRKQKLKLYNLLADISYASQDLKAAHEFEDREDALNDSINADNLQEISTEFETKYETEKKESQIQLQKAQLRQQSALNYFLIAGSIALLVISLLGYRNYKHRQKLQQVKIDELETEKLLTATEAVMKGEEQERSRLAKDLHDGLGGMLSGIKHSLSSMKENLIMTPDNAQAFERSIDMLDSSINEMRRVAHNMMPEMLLKYGLDTALKEFCNEINRSGAAKVNYQSIETNNAEINQTISVTIYRIAQELVNNAIKHGKADEVLVQLHLHQQEQLLALTVEDNGIGFNVNSLSEATGIGWKNIQSRVDFIKGKLDVQSVPGNGTSVMIEINI</sequence>
<keyword evidence="3" id="KW-0812">Transmembrane</keyword>
<dbReference type="PROSITE" id="PS50109">
    <property type="entry name" value="HIS_KIN"/>
    <property type="match status" value="1"/>
</dbReference>
<reference evidence="7" key="1">
    <citation type="journal article" date="2019" name="Int. J. Syst. Evol. Microbiol.">
        <title>The Global Catalogue of Microorganisms (GCM) 10K type strain sequencing project: providing services to taxonomists for standard genome sequencing and annotation.</title>
        <authorList>
            <consortium name="The Broad Institute Genomics Platform"/>
            <consortium name="The Broad Institute Genome Sequencing Center for Infectious Disease"/>
            <person name="Wu L."/>
            <person name="Ma J."/>
        </authorList>
    </citation>
    <scope>NUCLEOTIDE SEQUENCE [LARGE SCALE GENOMIC DNA]</scope>
    <source>
        <strain evidence="7">KCTC 23299</strain>
    </source>
</reference>
<dbReference type="InterPro" id="IPR003594">
    <property type="entry name" value="HATPase_dom"/>
</dbReference>
<evidence type="ECO:0000256" key="1">
    <source>
        <dbReference type="PROSITE-ProRule" id="PRU00339"/>
    </source>
</evidence>
<dbReference type="Proteomes" id="UP001597511">
    <property type="component" value="Unassembled WGS sequence"/>
</dbReference>
<keyword evidence="3" id="KW-1133">Transmembrane helix</keyword>
<evidence type="ECO:0000313" key="7">
    <source>
        <dbReference type="Proteomes" id="UP001597511"/>
    </source>
</evidence>
<proteinExistence type="predicted"/>
<accession>A0ABW6A7H9</accession>
<dbReference type="EMBL" id="JBHUOZ010000003">
    <property type="protein sequence ID" value="MFD2920211.1"/>
    <property type="molecule type" value="Genomic_DNA"/>
</dbReference>
<dbReference type="RefSeq" id="WP_386098214.1">
    <property type="nucleotide sequence ID" value="NZ_JBHUOZ010000003.1"/>
</dbReference>